<evidence type="ECO:0000256" key="1">
    <source>
        <dbReference type="ARBA" id="ARBA00022741"/>
    </source>
</evidence>
<dbReference type="InterPro" id="IPR001650">
    <property type="entry name" value="Helicase_C-like"/>
</dbReference>
<feature type="domain" description="DEAD-box RNA helicase Q" evidence="9">
    <location>
        <begin position="2"/>
        <end position="30"/>
    </location>
</feature>
<dbReference type="SMART" id="SM00490">
    <property type="entry name" value="HELICc"/>
    <property type="match status" value="1"/>
</dbReference>
<evidence type="ECO:0000313" key="10">
    <source>
        <dbReference type="EMBL" id="AAA93186.2"/>
    </source>
</evidence>
<evidence type="ECO:0000256" key="4">
    <source>
        <dbReference type="ARBA" id="ARBA00022840"/>
    </source>
</evidence>
<evidence type="ECO:0000259" key="7">
    <source>
        <dbReference type="PROSITE" id="PS51192"/>
    </source>
</evidence>
<feature type="domain" description="Helicase ATP-binding" evidence="7">
    <location>
        <begin position="33"/>
        <end position="202"/>
    </location>
</feature>
<evidence type="ECO:0000256" key="5">
    <source>
        <dbReference type="PROSITE-ProRule" id="PRU00552"/>
    </source>
</evidence>
<dbReference type="CDD" id="cd00268">
    <property type="entry name" value="DEADc"/>
    <property type="match status" value="1"/>
</dbReference>
<keyword evidence="4" id="KW-0067">ATP-binding</keyword>
<dbReference type="Pfam" id="PF00270">
    <property type="entry name" value="DEAD"/>
    <property type="match status" value="1"/>
</dbReference>
<organism evidence="10">
    <name type="scientific">uncultured crenarchaeote 4B7</name>
    <dbReference type="NCBI Taxonomy" id="44557"/>
    <lineage>
        <taxon>Archaea</taxon>
        <taxon>Nitrososphaerota</taxon>
        <taxon>Nitrososphaeria</taxon>
        <taxon>Nitrosopumilales</taxon>
        <taxon>environmental samples</taxon>
    </lineage>
</organism>
<reference evidence="10" key="1">
    <citation type="journal article" date="1996" name="J. Bacteriol.">
        <title>Characterization of uncultivated prokaryotes: isolation and analysis of a 40-kilobase-pair genome fragment from a planktonic marine archaeon.</title>
        <authorList>
            <person name="Stein J.L."/>
            <person name="Marsh T.L."/>
            <person name="Wu K.Y."/>
            <person name="Shizuya H."/>
            <person name="DeLong E.F."/>
        </authorList>
    </citation>
    <scope>NUCLEOTIDE SEQUENCE</scope>
</reference>
<name>Q56473_9ARCH</name>
<dbReference type="GO" id="GO:0005524">
    <property type="term" value="F:ATP binding"/>
    <property type="evidence" value="ECO:0007669"/>
    <property type="project" value="UniProtKB-KW"/>
</dbReference>
<reference evidence="10" key="2">
    <citation type="journal article" date="2002" name="Appl. Environ. Microbiol.">
        <title>Comparative genomic analysis of archaeal genotypic variants in a single population and in two different oceanic provinces.</title>
        <authorList>
            <person name="Beja O."/>
            <person name="Koonin E.V."/>
            <person name="Aravind L."/>
            <person name="Taylor L.T."/>
            <person name="Seitz H."/>
            <person name="Stein J.L."/>
            <person name="Bensen D.C."/>
            <person name="Feldman R.A."/>
            <person name="Swanson R.V."/>
            <person name="DeLong E.F."/>
        </authorList>
    </citation>
    <scope>NUCLEOTIDE SEQUENCE</scope>
</reference>
<evidence type="ECO:0000256" key="2">
    <source>
        <dbReference type="ARBA" id="ARBA00022801"/>
    </source>
</evidence>
<dbReference type="EMBL" id="U40238">
    <property type="protein sequence ID" value="AAA93186.2"/>
    <property type="molecule type" value="Genomic_DNA"/>
</dbReference>
<dbReference type="AlphaFoldDB" id="Q56473"/>
<feature type="compositionally biased region" description="Basic and acidic residues" evidence="6">
    <location>
        <begin position="420"/>
        <end position="431"/>
    </location>
</feature>
<keyword evidence="1" id="KW-0547">Nucleotide-binding</keyword>
<dbReference type="InterPro" id="IPR044742">
    <property type="entry name" value="DEAD/DEAH_RhlB"/>
</dbReference>
<dbReference type="PANTHER" id="PTHR47959:SF1">
    <property type="entry name" value="ATP-DEPENDENT RNA HELICASE DBPA"/>
    <property type="match status" value="1"/>
</dbReference>
<dbReference type="InterPro" id="IPR014014">
    <property type="entry name" value="RNA_helicase_DEAD_Q_motif"/>
</dbReference>
<dbReference type="PROSITE" id="PS51195">
    <property type="entry name" value="Q_MOTIF"/>
    <property type="match status" value="1"/>
</dbReference>
<dbReference type="Pfam" id="PF00271">
    <property type="entry name" value="Helicase_C"/>
    <property type="match status" value="1"/>
</dbReference>
<dbReference type="GO" id="GO:0003724">
    <property type="term" value="F:RNA helicase activity"/>
    <property type="evidence" value="ECO:0007669"/>
    <property type="project" value="InterPro"/>
</dbReference>
<dbReference type="PANTHER" id="PTHR47959">
    <property type="entry name" value="ATP-DEPENDENT RNA HELICASE RHLE-RELATED"/>
    <property type="match status" value="1"/>
</dbReference>
<dbReference type="InterPro" id="IPR014001">
    <property type="entry name" value="Helicase_ATP-bd"/>
</dbReference>
<dbReference type="SUPFAM" id="SSF52540">
    <property type="entry name" value="P-loop containing nucleoside triphosphate hydrolases"/>
    <property type="match status" value="1"/>
</dbReference>
<keyword evidence="3 10" id="KW-0347">Helicase</keyword>
<dbReference type="PROSITE" id="PS51192">
    <property type="entry name" value="HELICASE_ATP_BIND_1"/>
    <property type="match status" value="1"/>
</dbReference>
<dbReference type="GO" id="GO:0016787">
    <property type="term" value="F:hydrolase activity"/>
    <property type="evidence" value="ECO:0007669"/>
    <property type="project" value="UniProtKB-KW"/>
</dbReference>
<dbReference type="PROSITE" id="PS51194">
    <property type="entry name" value="HELICASE_CTER"/>
    <property type="match status" value="1"/>
</dbReference>
<evidence type="ECO:0000259" key="9">
    <source>
        <dbReference type="PROSITE" id="PS51195"/>
    </source>
</evidence>
<evidence type="ECO:0000256" key="6">
    <source>
        <dbReference type="SAM" id="MobiDB-lite"/>
    </source>
</evidence>
<dbReference type="InterPro" id="IPR050079">
    <property type="entry name" value="DEAD_box_RNA_helicase"/>
</dbReference>
<evidence type="ECO:0000259" key="8">
    <source>
        <dbReference type="PROSITE" id="PS51194"/>
    </source>
</evidence>
<sequence length="451" mass="50321">MNTFDELKINEDIMRSIKELGFTTPFPIQTQSIPELLRGNDVIGQAHTGTGKTAAFGIPMLQNIIHGGGIQGLVIAPTRELAMQITEEIKKVGKYTKIKVVTVYGGQGIGIQLDALRRKPEIVVATPGRLIDHLDNGSIRTDNIKHVVLDEADVMLDMGFIEDIEYVLQKIPGNRITSLWSATMPPEILRLSDKYLNNAKNILIDSDDLSGEGIDQAFLVIKDREKHKYLTDFINQNKGQVIVFCSTKIRTRNVARDLIKSRYKVVPIEGDMSQNKREYSMMKFRKNQADILVATDVAARGIDVPRVGLVVNYDVPNQDMVYFHRIGRTARAGAKGKAITLVSYSSIGDWKFIKKQIKSDLTDLNKKMGIEVHIPDPLKRNVGRRIAQPMRSGYGRRPSYGGGGRSSYGGGGRSSYGGGHSRDGPARDQYKRKGSSRSSYGRQNRDTKKKW</sequence>
<dbReference type="InterPro" id="IPR027417">
    <property type="entry name" value="P-loop_NTPase"/>
</dbReference>
<feature type="short sequence motif" description="Q motif" evidence="5">
    <location>
        <begin position="2"/>
        <end position="30"/>
    </location>
</feature>
<dbReference type="SMART" id="SM00487">
    <property type="entry name" value="DEXDc"/>
    <property type="match status" value="1"/>
</dbReference>
<proteinExistence type="predicted"/>
<dbReference type="Gene3D" id="3.40.50.300">
    <property type="entry name" value="P-loop containing nucleotide triphosphate hydrolases"/>
    <property type="match status" value="2"/>
</dbReference>
<feature type="region of interest" description="Disordered" evidence="6">
    <location>
        <begin position="381"/>
        <end position="451"/>
    </location>
</feature>
<keyword evidence="2" id="KW-0378">Hydrolase</keyword>
<feature type="compositionally biased region" description="Gly residues" evidence="6">
    <location>
        <begin position="400"/>
        <end position="419"/>
    </location>
</feature>
<dbReference type="GO" id="GO:0140097">
    <property type="term" value="F:catalytic activity, acting on DNA"/>
    <property type="evidence" value="ECO:0007669"/>
    <property type="project" value="UniProtKB-ARBA"/>
</dbReference>
<feature type="domain" description="Helicase C-terminal" evidence="8">
    <location>
        <begin position="213"/>
        <end position="378"/>
    </location>
</feature>
<accession>Q56473</accession>
<dbReference type="InterPro" id="IPR011545">
    <property type="entry name" value="DEAD/DEAH_box_helicase_dom"/>
</dbReference>
<dbReference type="GO" id="GO:0005829">
    <property type="term" value="C:cytosol"/>
    <property type="evidence" value="ECO:0007669"/>
    <property type="project" value="TreeGrafter"/>
</dbReference>
<dbReference type="CDD" id="cd18787">
    <property type="entry name" value="SF2_C_DEAD"/>
    <property type="match status" value="1"/>
</dbReference>
<protein>
    <submittedName>
        <fullName evidence="10">DEAD family RNA helicase</fullName>
    </submittedName>
</protein>
<evidence type="ECO:0000256" key="3">
    <source>
        <dbReference type="ARBA" id="ARBA00022806"/>
    </source>
</evidence>
<dbReference type="GO" id="GO:0003676">
    <property type="term" value="F:nucleic acid binding"/>
    <property type="evidence" value="ECO:0007669"/>
    <property type="project" value="InterPro"/>
</dbReference>